<accession>A0A1R7QHH3</accession>
<name>A0A1R7QHH3_ACIJO</name>
<proteinExistence type="predicted"/>
<gene>
    <name evidence="1" type="ORF">ACNJC6_03318</name>
</gene>
<protein>
    <submittedName>
        <fullName evidence="1">Uncharacterized protein</fullName>
    </submittedName>
</protein>
<dbReference type="EMBL" id="FUUY01000016">
    <property type="protein sequence ID" value="SJX23641.1"/>
    <property type="molecule type" value="Genomic_DNA"/>
</dbReference>
<reference evidence="1 2" key="1">
    <citation type="submission" date="2017-02" db="EMBL/GenBank/DDBJ databases">
        <authorList>
            <person name="Peterson S.W."/>
        </authorList>
    </citation>
    <scope>NUCLEOTIDE SEQUENCE [LARGE SCALE GENOMIC DNA]</scope>
    <source>
        <strain evidence="1">C6</strain>
    </source>
</reference>
<organism evidence="1 2">
    <name type="scientific">Acinetobacter johnsonii</name>
    <dbReference type="NCBI Taxonomy" id="40214"/>
    <lineage>
        <taxon>Bacteria</taxon>
        <taxon>Pseudomonadati</taxon>
        <taxon>Pseudomonadota</taxon>
        <taxon>Gammaproteobacteria</taxon>
        <taxon>Moraxellales</taxon>
        <taxon>Moraxellaceae</taxon>
        <taxon>Acinetobacter</taxon>
    </lineage>
</organism>
<evidence type="ECO:0000313" key="2">
    <source>
        <dbReference type="Proteomes" id="UP000196240"/>
    </source>
</evidence>
<evidence type="ECO:0000313" key="1">
    <source>
        <dbReference type="EMBL" id="SJX23641.1"/>
    </source>
</evidence>
<sequence>MEKCSDFRPVIMGAATGYSPDKVELFLNSISQTNYTGVVTLFLNGSQITEYKDFFKKRTNYKFSLEFVDSKIGTFSSSKSISKNFKKCIRFLSKFIVSSEPKLKKDFIYFLAPPHVSRFFDYYDYLQRNNFSHVVLTDTRDVIVQGDLNELNQNGLFLGMEDKSLLLGKDSFHIKWISDVYGKNYLKEIADKQISCAGVTFGDYRSMSNYLDVMINEFMSLPYYTMVRSNYDQGIHNKLLYSDEFSALHLCQPLESKIATLGVMNVDKINLNQDAILLNLDGTIPLFVHQYDRHEELENIFTEKYL</sequence>
<dbReference type="RefSeq" id="WP_087014781.1">
    <property type="nucleotide sequence ID" value="NZ_FUUY01000016.1"/>
</dbReference>
<dbReference type="AlphaFoldDB" id="A0A1R7QHH3"/>
<dbReference type="Proteomes" id="UP000196240">
    <property type="component" value="Unassembled WGS sequence"/>
</dbReference>